<dbReference type="PANTHER" id="PTHR44591">
    <property type="entry name" value="STRESS RESPONSE REGULATOR PROTEIN 1"/>
    <property type="match status" value="1"/>
</dbReference>
<feature type="modified residue" description="4-aspartylphosphate" evidence="2">
    <location>
        <position position="56"/>
    </location>
</feature>
<dbReference type="Pfam" id="PF00072">
    <property type="entry name" value="Response_reg"/>
    <property type="match status" value="1"/>
</dbReference>
<dbReference type="InterPro" id="IPR050595">
    <property type="entry name" value="Bact_response_regulator"/>
</dbReference>
<keyword evidence="1 2" id="KW-0597">Phosphoprotein</keyword>
<dbReference type="SUPFAM" id="SSF52172">
    <property type="entry name" value="CheY-like"/>
    <property type="match status" value="1"/>
</dbReference>
<dbReference type="Proteomes" id="UP000178710">
    <property type="component" value="Unassembled WGS sequence"/>
</dbReference>
<evidence type="ECO:0000256" key="2">
    <source>
        <dbReference type="PROSITE-ProRule" id="PRU00169"/>
    </source>
</evidence>
<evidence type="ECO:0000313" key="4">
    <source>
        <dbReference type="EMBL" id="OHA01205.1"/>
    </source>
</evidence>
<dbReference type="EMBL" id="MHQK01000033">
    <property type="protein sequence ID" value="OHA01205.1"/>
    <property type="molecule type" value="Genomic_DNA"/>
</dbReference>
<organism evidence="4 5">
    <name type="scientific">Candidatus Sungbacteria bacterium RIFCSPHIGHO2_02_FULL_49_20</name>
    <dbReference type="NCBI Taxonomy" id="1802272"/>
    <lineage>
        <taxon>Bacteria</taxon>
        <taxon>Candidatus Sungiibacteriota</taxon>
    </lineage>
</organism>
<evidence type="ECO:0000256" key="1">
    <source>
        <dbReference type="ARBA" id="ARBA00022553"/>
    </source>
</evidence>
<dbReference type="PANTHER" id="PTHR44591:SF3">
    <property type="entry name" value="RESPONSE REGULATORY DOMAIN-CONTAINING PROTEIN"/>
    <property type="match status" value="1"/>
</dbReference>
<dbReference type="InterPro" id="IPR011006">
    <property type="entry name" value="CheY-like_superfamily"/>
</dbReference>
<evidence type="ECO:0000313" key="5">
    <source>
        <dbReference type="Proteomes" id="UP000178710"/>
    </source>
</evidence>
<gene>
    <name evidence="4" type="ORF">A3C12_01660</name>
</gene>
<proteinExistence type="predicted"/>
<sequence length="127" mass="14381">MDPAKTKVLIIDDDPYISEMYLLKFRESGFDVAVGADGKEALDKTLQWQPDILLLDVVMPVYDGFEVLRRLKEEGALVKTKVVLLTNLGQREDIDRGMKLGAVEYVIKAHFTPSEVVEKVRQLMGKK</sequence>
<protein>
    <recommendedName>
        <fullName evidence="3">Response regulatory domain-containing protein</fullName>
    </recommendedName>
</protein>
<accession>A0A1G2KP90</accession>
<dbReference type="PROSITE" id="PS50110">
    <property type="entry name" value="RESPONSE_REGULATORY"/>
    <property type="match status" value="1"/>
</dbReference>
<dbReference type="InterPro" id="IPR001789">
    <property type="entry name" value="Sig_transdc_resp-reg_receiver"/>
</dbReference>
<feature type="domain" description="Response regulatory" evidence="3">
    <location>
        <begin position="7"/>
        <end position="124"/>
    </location>
</feature>
<name>A0A1G2KP90_9BACT</name>
<dbReference type="GO" id="GO:0000160">
    <property type="term" value="P:phosphorelay signal transduction system"/>
    <property type="evidence" value="ECO:0007669"/>
    <property type="project" value="InterPro"/>
</dbReference>
<dbReference type="SMART" id="SM00448">
    <property type="entry name" value="REC"/>
    <property type="match status" value="1"/>
</dbReference>
<dbReference type="AlphaFoldDB" id="A0A1G2KP90"/>
<evidence type="ECO:0000259" key="3">
    <source>
        <dbReference type="PROSITE" id="PS50110"/>
    </source>
</evidence>
<reference evidence="4 5" key="1">
    <citation type="journal article" date="2016" name="Nat. Commun.">
        <title>Thousands of microbial genomes shed light on interconnected biogeochemical processes in an aquifer system.</title>
        <authorList>
            <person name="Anantharaman K."/>
            <person name="Brown C.T."/>
            <person name="Hug L.A."/>
            <person name="Sharon I."/>
            <person name="Castelle C.J."/>
            <person name="Probst A.J."/>
            <person name="Thomas B.C."/>
            <person name="Singh A."/>
            <person name="Wilkins M.J."/>
            <person name="Karaoz U."/>
            <person name="Brodie E.L."/>
            <person name="Williams K.H."/>
            <person name="Hubbard S.S."/>
            <person name="Banfield J.F."/>
        </authorList>
    </citation>
    <scope>NUCLEOTIDE SEQUENCE [LARGE SCALE GENOMIC DNA]</scope>
</reference>
<comment type="caution">
    <text evidence="4">The sequence shown here is derived from an EMBL/GenBank/DDBJ whole genome shotgun (WGS) entry which is preliminary data.</text>
</comment>
<dbReference type="Gene3D" id="3.40.50.2300">
    <property type="match status" value="1"/>
</dbReference>